<dbReference type="InterPro" id="IPR008253">
    <property type="entry name" value="Marvel"/>
</dbReference>
<evidence type="ECO:0000256" key="9">
    <source>
        <dbReference type="ARBA" id="ARBA00022843"/>
    </source>
</evidence>
<evidence type="ECO:0000313" key="23">
    <source>
        <dbReference type="EMBL" id="KYO19933.1"/>
    </source>
</evidence>
<keyword evidence="8" id="KW-0106">Calcium</keyword>
<dbReference type="SUPFAM" id="SSF63451">
    <property type="entry name" value="LEM domain"/>
    <property type="match status" value="1"/>
</dbReference>
<dbReference type="GO" id="GO:0048786">
    <property type="term" value="C:presynaptic active zone"/>
    <property type="evidence" value="ECO:0007669"/>
    <property type="project" value="TreeGrafter"/>
</dbReference>
<keyword evidence="9" id="KW-0832">Ubl conjugation</keyword>
<evidence type="ECO:0000256" key="10">
    <source>
        <dbReference type="ARBA" id="ARBA00022989"/>
    </source>
</evidence>
<comment type="subcellular location">
    <subcellularLocation>
        <location evidence="1">Cytoplasmic vesicle</location>
        <location evidence="1">Secretory vesicle</location>
        <location evidence="1">Synaptic vesicle membrane</location>
        <topology evidence="1">Multi-pass membrane protein</topology>
    </subcellularLocation>
    <subcellularLocation>
        <location evidence="15">Synapse</location>
        <location evidence="15">Synaptosome</location>
    </subcellularLocation>
</comment>
<keyword evidence="11" id="KW-0770">Synapse</keyword>
<evidence type="ECO:0000256" key="1">
    <source>
        <dbReference type="ARBA" id="ARBA00004644"/>
    </source>
</evidence>
<evidence type="ECO:0000256" key="17">
    <source>
        <dbReference type="ARBA" id="ARBA00062829"/>
    </source>
</evidence>
<dbReference type="GO" id="GO:0043005">
    <property type="term" value="C:neuron projection"/>
    <property type="evidence" value="ECO:0007669"/>
    <property type="project" value="UniProtKB-KW"/>
</dbReference>
<keyword evidence="6 18" id="KW-0812">Transmembrane</keyword>
<keyword evidence="14" id="KW-0968">Cytoplasmic vesicle</keyword>
<evidence type="ECO:0000313" key="24">
    <source>
        <dbReference type="Proteomes" id="UP000050525"/>
    </source>
</evidence>
<feature type="domain" description="MARVEL" evidence="22">
    <location>
        <begin position="15"/>
        <end position="221"/>
    </location>
</feature>
<evidence type="ECO:0000256" key="8">
    <source>
        <dbReference type="ARBA" id="ARBA00022837"/>
    </source>
</evidence>
<evidence type="ECO:0000259" key="21">
    <source>
        <dbReference type="PROSITE" id="PS50954"/>
    </source>
</evidence>
<evidence type="ECO:0000256" key="11">
    <source>
        <dbReference type="ARBA" id="ARBA00023018"/>
    </source>
</evidence>
<protein>
    <recommendedName>
        <fullName evidence="3">Synaptophysin</fullName>
    </recommendedName>
</protein>
<dbReference type="PANTHER" id="PTHR10306:SF10">
    <property type="entry name" value="SYNAPTOPHYSIN"/>
    <property type="match status" value="1"/>
</dbReference>
<name>A0A151M5Y8_ALLMI</name>
<sequence length="457" mass="50573">MEVLNQLVAGGQFRVIKEPLGFVKLLEWLFAIFAFGTCGSYSGQLRVSVECTENRSHSNLDVPIAYPFRLHQVYFRVPNCQGGEPEKVFLVGDYSSSAEFFVTVAVFAFLYALGATLVYLFLQDKYRQGNKGPVIDLVVTGTFAFLWLVSSCAWAKGLADVKAATEWSQVLEGAKTCQRKEVVCHLLQAPVTSGLNTSVVFGFLNLVLWTGNVCLRQPDVAGLQPQQGAMEQYQGLTDNELIAKLKSYQISHGPVVGSTRKLYEKKVYELERQRTTQGGPGEPPEPLTTESFMREFYKYPEDGARARYPAEDPSPSRLYIRESYMTPDHSVLPNRGYRREDLDTYQGSYTEEPPARLYSDPLRPGKEEPGASSPWGDAIERDSTAYQRVAPRPSIRPGSRGGPGAGTGVATPGAPRRFLPLWLQLLVFGAVAAFLTFVYFALQGGASDNPFPRSLQG</sequence>
<organism evidence="23 24">
    <name type="scientific">Alligator mississippiensis</name>
    <name type="common">American alligator</name>
    <dbReference type="NCBI Taxonomy" id="8496"/>
    <lineage>
        <taxon>Eukaryota</taxon>
        <taxon>Metazoa</taxon>
        <taxon>Chordata</taxon>
        <taxon>Craniata</taxon>
        <taxon>Vertebrata</taxon>
        <taxon>Euteleostomi</taxon>
        <taxon>Archelosauria</taxon>
        <taxon>Archosauria</taxon>
        <taxon>Crocodylia</taxon>
        <taxon>Alligatoridae</taxon>
        <taxon>Alligatorinae</taxon>
        <taxon>Alligator</taxon>
    </lineage>
</organism>
<dbReference type="FunFam" id="1.10.720.40:FF:000001">
    <property type="entry name" value="LEM domain containing 2, isoform CRA_a"/>
    <property type="match status" value="1"/>
</dbReference>
<dbReference type="Pfam" id="PF01284">
    <property type="entry name" value="MARVEL"/>
    <property type="match status" value="1"/>
</dbReference>
<evidence type="ECO:0000256" key="15">
    <source>
        <dbReference type="ARBA" id="ARBA00034102"/>
    </source>
</evidence>
<comment type="subunit">
    <text evidence="17">Homohexamer or homotetramer. Interacts with SRCIN1. Interacts with VAMP2; the interaction is inhibited by interaction of VAPM2 with SEPT8.</text>
</comment>
<dbReference type="PROSITE" id="PS51225">
    <property type="entry name" value="MARVEL"/>
    <property type="match status" value="1"/>
</dbReference>
<evidence type="ECO:0000256" key="14">
    <source>
        <dbReference type="ARBA" id="ARBA00023329"/>
    </source>
</evidence>
<dbReference type="PANTHER" id="PTHR10306">
    <property type="entry name" value="SYNAPTOPHYSIN"/>
    <property type="match status" value="1"/>
</dbReference>
<feature type="transmembrane region" description="Helical" evidence="20">
    <location>
        <begin position="421"/>
        <end position="442"/>
    </location>
</feature>
<comment type="function">
    <text evidence="16">Possibly involved in structural functions as organizing other membrane components or in targeting the vesicles to the plasma membrane. Involved in the regulation of short-term and long-term synaptic plasticity.</text>
</comment>
<feature type="region of interest" description="Disordered" evidence="19">
    <location>
        <begin position="345"/>
        <end position="409"/>
    </location>
</feature>
<dbReference type="PRINTS" id="PR00220">
    <property type="entry name" value="SYNAPTOPHYSN"/>
</dbReference>
<reference evidence="23 24" key="1">
    <citation type="journal article" date="2012" name="Genome Biol.">
        <title>Sequencing three crocodilian genomes to illuminate the evolution of archosaurs and amniotes.</title>
        <authorList>
            <person name="St John J.A."/>
            <person name="Braun E.L."/>
            <person name="Isberg S.R."/>
            <person name="Miles L.G."/>
            <person name="Chong A.Y."/>
            <person name="Gongora J."/>
            <person name="Dalzell P."/>
            <person name="Moran C."/>
            <person name="Bed'hom B."/>
            <person name="Abzhanov A."/>
            <person name="Burgess S.C."/>
            <person name="Cooksey A.M."/>
            <person name="Castoe T.A."/>
            <person name="Crawford N.G."/>
            <person name="Densmore L.D."/>
            <person name="Drew J.C."/>
            <person name="Edwards S.V."/>
            <person name="Faircloth B.C."/>
            <person name="Fujita M.K."/>
            <person name="Greenwold M.J."/>
            <person name="Hoffmann F.G."/>
            <person name="Howard J.M."/>
            <person name="Iguchi T."/>
            <person name="Janes D.E."/>
            <person name="Khan S.Y."/>
            <person name="Kohno S."/>
            <person name="de Koning A.J."/>
            <person name="Lance S.L."/>
            <person name="McCarthy F.M."/>
            <person name="McCormack J.E."/>
            <person name="Merchant M.E."/>
            <person name="Peterson D.G."/>
            <person name="Pollock D.D."/>
            <person name="Pourmand N."/>
            <person name="Raney B.J."/>
            <person name="Roessler K.A."/>
            <person name="Sanford J.R."/>
            <person name="Sawyer R.H."/>
            <person name="Schmidt C.J."/>
            <person name="Triplett E.W."/>
            <person name="Tuberville T.D."/>
            <person name="Venegas-Anaya M."/>
            <person name="Howard J.T."/>
            <person name="Jarvis E.D."/>
            <person name="Guillette L.J.Jr."/>
            <person name="Glenn T.C."/>
            <person name="Green R.E."/>
            <person name="Ray D.A."/>
        </authorList>
    </citation>
    <scope>NUCLEOTIDE SEQUENCE [LARGE SCALE GENOMIC DNA]</scope>
    <source>
        <strain evidence="23">KSC_2009_1</strain>
    </source>
</reference>
<evidence type="ECO:0000256" key="12">
    <source>
        <dbReference type="ARBA" id="ARBA00023136"/>
    </source>
</evidence>
<evidence type="ECO:0000256" key="2">
    <source>
        <dbReference type="ARBA" id="ARBA00006476"/>
    </source>
</evidence>
<dbReference type="InterPro" id="IPR001285">
    <property type="entry name" value="Synaptophysin/porin"/>
</dbReference>
<dbReference type="PROSITE" id="PS50954">
    <property type="entry name" value="LEM"/>
    <property type="match status" value="1"/>
</dbReference>
<dbReference type="Pfam" id="PF03020">
    <property type="entry name" value="LEM"/>
    <property type="match status" value="1"/>
</dbReference>
<gene>
    <name evidence="23" type="primary">EMD</name>
    <name evidence="23" type="ORF">Y1Q_0020682</name>
</gene>
<dbReference type="eggNOG" id="ENOG502QT4W">
    <property type="taxonomic scope" value="Eukaryota"/>
</dbReference>
<dbReference type="STRING" id="8496.A0A151M5Y8"/>
<dbReference type="GO" id="GO:0030672">
    <property type="term" value="C:synaptic vesicle membrane"/>
    <property type="evidence" value="ECO:0007669"/>
    <property type="project" value="UniProtKB-SubCell"/>
</dbReference>
<keyword evidence="5" id="KW-0771">Synaptosome</keyword>
<evidence type="ECO:0000256" key="3">
    <source>
        <dbReference type="ARBA" id="ARBA00014277"/>
    </source>
</evidence>
<comment type="similarity">
    <text evidence="2">Belongs to the synaptophysin/synaptobrevin family.</text>
</comment>
<dbReference type="InterPro" id="IPR011015">
    <property type="entry name" value="LEM/LEM-like_dom_sf"/>
</dbReference>
<dbReference type="AlphaFoldDB" id="A0A151M5Y8"/>
<proteinExistence type="inferred from homology"/>
<evidence type="ECO:0000256" key="7">
    <source>
        <dbReference type="ARBA" id="ARBA00022737"/>
    </source>
</evidence>
<accession>A0A151M5Y8</accession>
<evidence type="ECO:0000256" key="6">
    <source>
        <dbReference type="ARBA" id="ARBA00022692"/>
    </source>
</evidence>
<keyword evidence="24" id="KW-1185">Reference proteome</keyword>
<evidence type="ECO:0000256" key="20">
    <source>
        <dbReference type="SAM" id="Phobius"/>
    </source>
</evidence>
<evidence type="ECO:0000259" key="22">
    <source>
        <dbReference type="PROSITE" id="PS51225"/>
    </source>
</evidence>
<evidence type="ECO:0000256" key="19">
    <source>
        <dbReference type="SAM" id="MobiDB-lite"/>
    </source>
</evidence>
<keyword evidence="13" id="KW-0325">Glycoprotein</keyword>
<feature type="transmembrane region" description="Helical" evidence="20">
    <location>
        <begin position="100"/>
        <end position="122"/>
    </location>
</feature>
<evidence type="ECO:0000256" key="5">
    <source>
        <dbReference type="ARBA" id="ARBA00022599"/>
    </source>
</evidence>
<evidence type="ECO:0000256" key="16">
    <source>
        <dbReference type="ARBA" id="ARBA00046094"/>
    </source>
</evidence>
<evidence type="ECO:0000256" key="18">
    <source>
        <dbReference type="PROSITE-ProRule" id="PRU00581"/>
    </source>
</evidence>
<dbReference type="GO" id="GO:0048168">
    <property type="term" value="P:regulation of neuronal synaptic plasticity"/>
    <property type="evidence" value="ECO:0007669"/>
    <property type="project" value="TreeGrafter"/>
</dbReference>
<dbReference type="Gene3D" id="1.10.720.40">
    <property type="match status" value="1"/>
</dbReference>
<dbReference type="InterPro" id="IPR034989">
    <property type="entry name" value="LEM_emerin"/>
</dbReference>
<dbReference type="CDD" id="cd12939">
    <property type="entry name" value="LEM_emerin"/>
    <property type="match status" value="1"/>
</dbReference>
<keyword evidence="10 20" id="KW-1133">Transmembrane helix</keyword>
<dbReference type="Proteomes" id="UP000050525">
    <property type="component" value="Unassembled WGS sequence"/>
</dbReference>
<comment type="caution">
    <text evidence="23">The sequence shown here is derived from an EMBL/GenBank/DDBJ whole genome shotgun (WGS) entry which is preliminary data.</text>
</comment>
<dbReference type="SMART" id="SM00540">
    <property type="entry name" value="LEM"/>
    <property type="match status" value="1"/>
</dbReference>
<evidence type="ECO:0000256" key="4">
    <source>
        <dbReference type="ARBA" id="ARBA00022553"/>
    </source>
</evidence>
<keyword evidence="7" id="KW-0677">Repeat</keyword>
<dbReference type="InterPro" id="IPR003887">
    <property type="entry name" value="LEM_dom"/>
</dbReference>
<keyword evidence="4" id="KW-0597">Phosphoprotein</keyword>
<keyword evidence="12 18" id="KW-0472">Membrane</keyword>
<dbReference type="EMBL" id="AKHW03006495">
    <property type="protein sequence ID" value="KYO19933.1"/>
    <property type="molecule type" value="Genomic_DNA"/>
</dbReference>
<evidence type="ECO:0000256" key="13">
    <source>
        <dbReference type="ARBA" id="ARBA00023180"/>
    </source>
</evidence>
<feature type="domain" description="LEM" evidence="21">
    <location>
        <begin position="230"/>
        <end position="274"/>
    </location>
</feature>